<evidence type="ECO:0000313" key="15">
    <source>
        <dbReference type="EMBL" id="TRM68197.1"/>
    </source>
</evidence>
<dbReference type="SMART" id="SM00822">
    <property type="entry name" value="PKS_KR"/>
    <property type="match status" value="1"/>
</dbReference>
<evidence type="ECO:0000256" key="8">
    <source>
        <dbReference type="ARBA" id="ARBA00023136"/>
    </source>
</evidence>
<evidence type="ECO:0000256" key="9">
    <source>
        <dbReference type="ARBA" id="ARBA00059620"/>
    </source>
</evidence>
<keyword evidence="7" id="KW-0443">Lipid metabolism</keyword>
<feature type="domain" description="Ketoreductase" evidence="14">
    <location>
        <begin position="96"/>
        <end position="276"/>
    </location>
</feature>
<dbReference type="Pfam" id="PF00106">
    <property type="entry name" value="adh_short"/>
    <property type="match status" value="1"/>
</dbReference>
<dbReference type="InterPro" id="IPR057326">
    <property type="entry name" value="KR_dom"/>
</dbReference>
<dbReference type="InterPro" id="IPR002347">
    <property type="entry name" value="SDR_fam"/>
</dbReference>
<keyword evidence="5 13" id="KW-1133">Transmembrane helix</keyword>
<keyword evidence="8 13" id="KW-0472">Membrane</keyword>
<evidence type="ECO:0000256" key="11">
    <source>
        <dbReference type="ARBA" id="ARBA00082544"/>
    </source>
</evidence>
<accession>A0A550CTS6</accession>
<dbReference type="PRINTS" id="PR00081">
    <property type="entry name" value="GDHRDH"/>
</dbReference>
<comment type="function">
    <text evidence="9">Catalyzes the reduction of all-trans-retinal to all-trans-retinol in the presence of NADPH.</text>
</comment>
<gene>
    <name evidence="15" type="ORF">BD626DRAFT_450552</name>
</gene>
<dbReference type="Gene3D" id="3.40.50.720">
    <property type="entry name" value="NAD(P)-binding Rossmann-like Domain"/>
    <property type="match status" value="1"/>
</dbReference>
<evidence type="ECO:0000256" key="12">
    <source>
        <dbReference type="RuleBase" id="RU000363"/>
    </source>
</evidence>
<name>A0A550CTS6_9AGAR</name>
<evidence type="ECO:0000256" key="10">
    <source>
        <dbReference type="ARBA" id="ARBA00068717"/>
    </source>
</evidence>
<reference evidence="15 16" key="1">
    <citation type="journal article" date="2019" name="New Phytol.">
        <title>Comparative genomics reveals unique wood-decay strategies and fruiting body development in the Schizophyllaceae.</title>
        <authorList>
            <person name="Almasi E."/>
            <person name="Sahu N."/>
            <person name="Krizsan K."/>
            <person name="Balint B."/>
            <person name="Kovacs G.M."/>
            <person name="Kiss B."/>
            <person name="Cseklye J."/>
            <person name="Drula E."/>
            <person name="Henrissat B."/>
            <person name="Nagy I."/>
            <person name="Chovatia M."/>
            <person name="Adam C."/>
            <person name="LaButti K."/>
            <person name="Lipzen A."/>
            <person name="Riley R."/>
            <person name="Grigoriev I.V."/>
            <person name="Nagy L.G."/>
        </authorList>
    </citation>
    <scope>NUCLEOTIDE SEQUENCE [LARGE SCALE GENOMIC DNA]</scope>
    <source>
        <strain evidence="15 16">NL-1724</strain>
    </source>
</reference>
<keyword evidence="3 13" id="KW-0812">Transmembrane</keyword>
<dbReference type="SUPFAM" id="SSF51735">
    <property type="entry name" value="NAD(P)-binding Rossmann-fold domains"/>
    <property type="match status" value="1"/>
</dbReference>
<dbReference type="STRING" id="97359.A0A550CTS6"/>
<dbReference type="AlphaFoldDB" id="A0A550CTS6"/>
<dbReference type="CDD" id="cd05339">
    <property type="entry name" value="17beta-HSDXI-like_SDR_c"/>
    <property type="match status" value="1"/>
</dbReference>
<protein>
    <recommendedName>
        <fullName evidence="10">Short-chain dehydrogenase/reductase 3</fullName>
    </recommendedName>
    <alternativeName>
        <fullName evidence="11">Retinal short-chain dehydrogenase/reductase 1</fullName>
    </alternativeName>
</protein>
<organism evidence="15 16">
    <name type="scientific">Schizophyllum amplum</name>
    <dbReference type="NCBI Taxonomy" id="97359"/>
    <lineage>
        <taxon>Eukaryota</taxon>
        <taxon>Fungi</taxon>
        <taxon>Dikarya</taxon>
        <taxon>Basidiomycota</taxon>
        <taxon>Agaricomycotina</taxon>
        <taxon>Agaricomycetes</taxon>
        <taxon>Agaricomycetidae</taxon>
        <taxon>Agaricales</taxon>
        <taxon>Schizophyllaceae</taxon>
        <taxon>Schizophyllum</taxon>
    </lineage>
</organism>
<evidence type="ECO:0000259" key="14">
    <source>
        <dbReference type="SMART" id="SM00822"/>
    </source>
</evidence>
<keyword evidence="4" id="KW-0521">NADP</keyword>
<dbReference type="Proteomes" id="UP000320762">
    <property type="component" value="Unassembled WGS sequence"/>
</dbReference>
<dbReference type="InterPro" id="IPR020904">
    <property type="entry name" value="Sc_DH/Rdtase_CS"/>
</dbReference>
<dbReference type="PRINTS" id="PR00080">
    <property type="entry name" value="SDRFAMILY"/>
</dbReference>
<dbReference type="GO" id="GO:0016020">
    <property type="term" value="C:membrane"/>
    <property type="evidence" value="ECO:0007669"/>
    <property type="project" value="UniProtKB-SubCell"/>
</dbReference>
<evidence type="ECO:0000256" key="3">
    <source>
        <dbReference type="ARBA" id="ARBA00022692"/>
    </source>
</evidence>
<feature type="transmembrane region" description="Helical" evidence="13">
    <location>
        <begin position="21"/>
        <end position="48"/>
    </location>
</feature>
<evidence type="ECO:0000313" key="16">
    <source>
        <dbReference type="Proteomes" id="UP000320762"/>
    </source>
</evidence>
<evidence type="ECO:0000256" key="13">
    <source>
        <dbReference type="SAM" id="Phobius"/>
    </source>
</evidence>
<evidence type="ECO:0000256" key="5">
    <source>
        <dbReference type="ARBA" id="ARBA00022989"/>
    </source>
</evidence>
<keyword evidence="16" id="KW-1185">Reference proteome</keyword>
<comment type="subcellular location">
    <subcellularLocation>
        <location evidence="1">Membrane</location>
        <topology evidence="1">Multi-pass membrane protein</topology>
    </subcellularLocation>
</comment>
<keyword evidence="6" id="KW-0560">Oxidoreductase</keyword>
<dbReference type="PANTHER" id="PTHR24322">
    <property type="entry name" value="PKSB"/>
    <property type="match status" value="1"/>
</dbReference>
<dbReference type="GO" id="GO:0052650">
    <property type="term" value="F:all-trans-retinol dehydrogenase (NADP+) activity"/>
    <property type="evidence" value="ECO:0007669"/>
    <property type="project" value="UniProtKB-ARBA"/>
</dbReference>
<dbReference type="PROSITE" id="PS00061">
    <property type="entry name" value="ADH_SHORT"/>
    <property type="match status" value="1"/>
</dbReference>
<evidence type="ECO:0000256" key="2">
    <source>
        <dbReference type="ARBA" id="ARBA00006484"/>
    </source>
</evidence>
<comment type="caution">
    <text evidence="15">The sequence shown here is derived from an EMBL/GenBank/DDBJ whole genome shotgun (WGS) entry which is preliminary data.</text>
</comment>
<evidence type="ECO:0000256" key="7">
    <source>
        <dbReference type="ARBA" id="ARBA00023098"/>
    </source>
</evidence>
<dbReference type="EMBL" id="VDMD01000002">
    <property type="protein sequence ID" value="TRM68197.1"/>
    <property type="molecule type" value="Genomic_DNA"/>
</dbReference>
<dbReference type="InterPro" id="IPR036291">
    <property type="entry name" value="NAD(P)-bd_dom_sf"/>
</dbReference>
<sequence>MGSDERTAEPSLMFDNVDIDMVVKVLSHTAFGPFFLFLVPAFFFFQGAPLSDPLIVYSFYWFLAVCAFWLIKWSSTLYRNQGSFLFGPPPLDWGEQVVLITGGSSGIGELLANTLAVRNVNVVVLDVQPIATDHYNISYYKCDVSKWEEVEAVAKTVIEEIGQPTIIVNNAGIVQAKLILDLSPAEIERTFAVNTLSHFWTLKAFLPGMIEQKTGHVITMSSALGFAGTAQMTDYNASKAAVISLNKSLRYELDKRYHCPGIRTTVVCPGHVWTKMFRDVRLPNWPLFQFLAPSIPPVTVVKEIIQAIDEQNSQEILLPFYVKLIPYTQLLPSFLVDLAQGMSGADYAYAHLDNAQKSN</sequence>
<proteinExistence type="inferred from homology"/>
<dbReference type="OrthoDB" id="10253736at2759"/>
<comment type="similarity">
    <text evidence="2 12">Belongs to the short-chain dehydrogenases/reductases (SDR) family.</text>
</comment>
<feature type="transmembrane region" description="Helical" evidence="13">
    <location>
        <begin position="54"/>
        <end position="71"/>
    </location>
</feature>
<evidence type="ECO:0000256" key="6">
    <source>
        <dbReference type="ARBA" id="ARBA00023002"/>
    </source>
</evidence>
<evidence type="ECO:0000256" key="1">
    <source>
        <dbReference type="ARBA" id="ARBA00004141"/>
    </source>
</evidence>
<dbReference type="FunFam" id="3.40.50.720:FF:000131">
    <property type="entry name" value="Short-chain dehydrogenase/reductase 3"/>
    <property type="match status" value="1"/>
</dbReference>
<evidence type="ECO:0000256" key="4">
    <source>
        <dbReference type="ARBA" id="ARBA00022857"/>
    </source>
</evidence>
<dbReference type="PANTHER" id="PTHR24322:SF736">
    <property type="entry name" value="RETINOL DEHYDROGENASE 10"/>
    <property type="match status" value="1"/>
</dbReference>